<dbReference type="SMART" id="SM00382">
    <property type="entry name" value="AAA"/>
    <property type="match status" value="1"/>
</dbReference>
<evidence type="ECO:0000256" key="3">
    <source>
        <dbReference type="ARBA" id="ARBA00022741"/>
    </source>
</evidence>
<organism evidence="6 7">
    <name type="scientific">Tsukamurella pulmonis</name>
    <dbReference type="NCBI Taxonomy" id="47312"/>
    <lineage>
        <taxon>Bacteria</taxon>
        <taxon>Bacillati</taxon>
        <taxon>Actinomycetota</taxon>
        <taxon>Actinomycetes</taxon>
        <taxon>Mycobacteriales</taxon>
        <taxon>Tsukamurellaceae</taxon>
        <taxon>Tsukamurella</taxon>
    </lineage>
</organism>
<evidence type="ECO:0000313" key="6">
    <source>
        <dbReference type="EMBL" id="SDQ40293.1"/>
    </source>
</evidence>
<dbReference type="PROSITE" id="PS50893">
    <property type="entry name" value="ABC_TRANSPORTER_2"/>
    <property type="match status" value="1"/>
</dbReference>
<accession>A0A1H1AKI8</accession>
<evidence type="ECO:0000259" key="5">
    <source>
        <dbReference type="PROSITE" id="PS50893"/>
    </source>
</evidence>
<feature type="domain" description="ABC transporter" evidence="5">
    <location>
        <begin position="8"/>
        <end position="231"/>
    </location>
</feature>
<dbReference type="Gene3D" id="3.40.50.300">
    <property type="entry name" value="P-loop containing nucleotide triphosphate hydrolases"/>
    <property type="match status" value="1"/>
</dbReference>
<name>A0A1H1AKI8_9ACTN</name>
<dbReference type="InterPro" id="IPR003439">
    <property type="entry name" value="ABC_transporter-like_ATP-bd"/>
</dbReference>
<evidence type="ECO:0000256" key="4">
    <source>
        <dbReference type="ARBA" id="ARBA00022840"/>
    </source>
</evidence>
<reference evidence="7" key="1">
    <citation type="submission" date="2016-10" db="EMBL/GenBank/DDBJ databases">
        <authorList>
            <person name="Varghese N."/>
            <person name="Submissions S."/>
        </authorList>
    </citation>
    <scope>NUCLEOTIDE SEQUENCE [LARGE SCALE GENOMIC DNA]</scope>
    <source>
        <strain evidence="7">DSM 44142</strain>
    </source>
</reference>
<dbReference type="AlphaFoldDB" id="A0A1H1AKI8"/>
<keyword evidence="2" id="KW-0813">Transport</keyword>
<dbReference type="OrthoDB" id="9804819at2"/>
<dbReference type="GO" id="GO:0005524">
    <property type="term" value="F:ATP binding"/>
    <property type="evidence" value="ECO:0007669"/>
    <property type="project" value="UniProtKB-KW"/>
</dbReference>
<dbReference type="InterPro" id="IPR003593">
    <property type="entry name" value="AAA+_ATPase"/>
</dbReference>
<gene>
    <name evidence="6" type="ORF">SAMN04489765_0272</name>
</gene>
<dbReference type="Pfam" id="PF00005">
    <property type="entry name" value="ABC_tran"/>
    <property type="match status" value="1"/>
</dbReference>
<evidence type="ECO:0000256" key="1">
    <source>
        <dbReference type="ARBA" id="ARBA00005417"/>
    </source>
</evidence>
<evidence type="ECO:0000256" key="2">
    <source>
        <dbReference type="ARBA" id="ARBA00022448"/>
    </source>
</evidence>
<proteinExistence type="inferred from homology"/>
<dbReference type="STRING" id="47312.SAMN04489765_0272"/>
<dbReference type="SUPFAM" id="SSF52540">
    <property type="entry name" value="P-loop containing nucleoside triphosphate hydrolases"/>
    <property type="match status" value="1"/>
</dbReference>
<sequence>MRSSAPSLILDSVSKTFGHGTGVLDVSMVVRPGRVYGLLGPNGAGKSTTLSMITGLLTPTAGSMTLFGEAWTRSALRRVGASINGPALYQHLSGRQNVRVHADLLGLGSPHIDDVLHRVGIADAADRRAGGYSTGMKSRLATAIALLGDPDLLILDEPQNGLDPAGIRFMRELMRSYAANGRAVLFSSHLLGEVAETADDIGCIVSGRTRFEGRLADFAPDGDIERAYFAMSSVPAVER</sequence>
<dbReference type="PANTHER" id="PTHR43335:SF4">
    <property type="entry name" value="ABC TRANSPORTER, ATP-BINDING PROTEIN"/>
    <property type="match status" value="1"/>
</dbReference>
<dbReference type="RefSeq" id="WP_068563521.1">
    <property type="nucleotide sequence ID" value="NZ_FNLF01000002.1"/>
</dbReference>
<dbReference type="EMBL" id="FNLF01000002">
    <property type="protein sequence ID" value="SDQ40293.1"/>
    <property type="molecule type" value="Genomic_DNA"/>
</dbReference>
<keyword evidence="3" id="KW-0547">Nucleotide-binding</keyword>
<dbReference type="InterPro" id="IPR027417">
    <property type="entry name" value="P-loop_NTPase"/>
</dbReference>
<dbReference type="Proteomes" id="UP000183053">
    <property type="component" value="Unassembled WGS sequence"/>
</dbReference>
<keyword evidence="7" id="KW-1185">Reference proteome</keyword>
<evidence type="ECO:0000313" key="7">
    <source>
        <dbReference type="Proteomes" id="UP000183053"/>
    </source>
</evidence>
<protein>
    <submittedName>
        <fullName evidence="6">ABC-2 type transport system ATP-binding protein</fullName>
    </submittedName>
</protein>
<comment type="similarity">
    <text evidence="1">Belongs to the ABC transporter superfamily.</text>
</comment>
<dbReference type="GO" id="GO:0016887">
    <property type="term" value="F:ATP hydrolysis activity"/>
    <property type="evidence" value="ECO:0007669"/>
    <property type="project" value="InterPro"/>
</dbReference>
<dbReference type="PANTHER" id="PTHR43335">
    <property type="entry name" value="ABC TRANSPORTER, ATP-BINDING PROTEIN"/>
    <property type="match status" value="1"/>
</dbReference>
<keyword evidence="4 6" id="KW-0067">ATP-binding</keyword>